<comment type="caution">
    <text evidence="2">The sequence shown here is derived from an EMBL/GenBank/DDBJ whole genome shotgun (WGS) entry which is preliminary data.</text>
</comment>
<dbReference type="AlphaFoldDB" id="A0A317L058"/>
<dbReference type="NCBIfam" id="TIGR03057">
    <property type="entry name" value="xxxLxxG_by_4"/>
    <property type="match status" value="2"/>
</dbReference>
<dbReference type="Proteomes" id="UP000245624">
    <property type="component" value="Unassembled WGS sequence"/>
</dbReference>
<dbReference type="RefSeq" id="WP_109984113.1">
    <property type="nucleotide sequence ID" value="NZ_QGTD01000008.1"/>
</dbReference>
<dbReference type="EMBL" id="QGTD01000008">
    <property type="protein sequence ID" value="PWU68430.1"/>
    <property type="molecule type" value="Genomic_DNA"/>
</dbReference>
<dbReference type="SUPFAM" id="SSF58104">
    <property type="entry name" value="Methyl-accepting chemotaxis protein (MCP) signaling domain"/>
    <property type="match status" value="1"/>
</dbReference>
<accession>A0A317L058</accession>
<gene>
    <name evidence="2" type="ORF">DLJ74_08270</name>
</gene>
<keyword evidence="3" id="KW-1185">Reference proteome</keyword>
<proteinExistence type="predicted"/>
<evidence type="ECO:0000256" key="1">
    <source>
        <dbReference type="SAM" id="Coils"/>
    </source>
</evidence>
<evidence type="ECO:0000313" key="2">
    <source>
        <dbReference type="EMBL" id="PWU68430.1"/>
    </source>
</evidence>
<feature type="coiled-coil region" evidence="1">
    <location>
        <begin position="324"/>
        <end position="358"/>
    </location>
</feature>
<evidence type="ECO:0000313" key="3">
    <source>
        <dbReference type="Proteomes" id="UP000245624"/>
    </source>
</evidence>
<reference evidence="2 3" key="1">
    <citation type="submission" date="2018-05" db="EMBL/GenBank/DDBJ databases">
        <title>Genomic analysis of Gracilibacillus dipsosauri DD1 reveals novel features of a salt-tolerant amylase.</title>
        <authorList>
            <person name="Deutch C.E."/>
            <person name="Yang S."/>
        </authorList>
    </citation>
    <scope>NUCLEOTIDE SEQUENCE [LARGE SCALE GENOMIC DNA]</scope>
    <source>
        <strain evidence="2 3">DD1</strain>
    </source>
</reference>
<organism evidence="2 3">
    <name type="scientific">Gracilibacillus dipsosauri</name>
    <dbReference type="NCBI Taxonomy" id="178340"/>
    <lineage>
        <taxon>Bacteria</taxon>
        <taxon>Bacillati</taxon>
        <taxon>Bacillota</taxon>
        <taxon>Bacilli</taxon>
        <taxon>Bacillales</taxon>
        <taxon>Bacillaceae</taxon>
        <taxon>Gracilibacillus</taxon>
    </lineage>
</organism>
<evidence type="ECO:0008006" key="4">
    <source>
        <dbReference type="Google" id="ProtNLM"/>
    </source>
</evidence>
<dbReference type="OrthoDB" id="9815841at2"/>
<keyword evidence="1" id="KW-0175">Coiled coil</keyword>
<sequence>MKFRKFVILMIIGLLLFSFLPVIIAAEQGSYKTKDEVVYTTLKPNGSQKEMYVVNSFQIKEKGDLEDYGDYKSVKNLTDLSELSLAKNKVSFTASTDTFFYQGNLEEKPLPWNFDISYQLDGKVIPSDQLLGEDGHLKIEIATSKNENAGDIFYENYLLQIALTLDTSKYENIIAEEATVANAGKNKQISFTLMPEQEQTFVLEADVVDLELNGIEISAVPSSMSIDSPNVDEMTEDFQSLSDATGEINDGVGQLQQGISELNDGVASLENGSNQYQNGINELDNGSEELINGSSAINEALSKMKESLNQEFGAGDFTELINGLKELADGLESTEKGLSSLQENYDNAYQALDQAITAIPDYEISNDEINQLKQSTDDEKVVDKLVETYKQARKTKATYKQVKEAFSVVSPTLKEVNGSLTKMVTSLRTMSKEITNATDPANIEQSVTKLQEGVSQLASKYQEFHNGLKEYTNGVHKLSNTYTDLDNGISELGEGTEELENGAKELHNGTTELADSTSEIPEQMQKEVDEMINKYDKSDFKAISFVSEKNEKVGTVQFVIKTEDIKKSDDKEEEKEEEQKEKSFWDKLWDLFR</sequence>
<protein>
    <recommendedName>
        <fullName evidence="4">YhgE/Pip domain-containing protein</fullName>
    </recommendedName>
</protein>
<dbReference type="Gene3D" id="1.10.287.950">
    <property type="entry name" value="Methyl-accepting chemotaxis protein"/>
    <property type="match status" value="2"/>
</dbReference>
<dbReference type="InterPro" id="IPR023908">
    <property type="entry name" value="xxxLxxG_rpt"/>
</dbReference>
<name>A0A317L058_9BACI</name>